<dbReference type="InterPro" id="IPR005119">
    <property type="entry name" value="LysR_subst-bd"/>
</dbReference>
<evidence type="ECO:0000256" key="8">
    <source>
        <dbReference type="ARBA" id="ARBA00023125"/>
    </source>
</evidence>
<dbReference type="Pfam" id="PF00126">
    <property type="entry name" value="HTH_1"/>
    <property type="match status" value="1"/>
</dbReference>
<dbReference type="Gene3D" id="1.10.10.10">
    <property type="entry name" value="Winged helix-like DNA-binding domain superfamily/Winged helix DNA-binding domain"/>
    <property type="match status" value="1"/>
</dbReference>
<dbReference type="GO" id="GO:0000976">
    <property type="term" value="F:transcription cis-regulatory region binding"/>
    <property type="evidence" value="ECO:0007669"/>
    <property type="project" value="TreeGrafter"/>
</dbReference>
<dbReference type="PRINTS" id="PR00039">
    <property type="entry name" value="HTHLYSR"/>
</dbReference>
<dbReference type="SUPFAM" id="SSF46785">
    <property type="entry name" value="Winged helix' DNA-binding domain"/>
    <property type="match status" value="1"/>
</dbReference>
<name>A0A847S6R0_9NEIS</name>
<dbReference type="InterPro" id="IPR036390">
    <property type="entry name" value="WH_DNA-bd_sf"/>
</dbReference>
<dbReference type="Proteomes" id="UP000587991">
    <property type="component" value="Unassembled WGS sequence"/>
</dbReference>
<evidence type="ECO:0000256" key="4">
    <source>
        <dbReference type="ARBA" id="ARBA00022490"/>
    </source>
</evidence>
<evidence type="ECO:0000256" key="10">
    <source>
        <dbReference type="ARBA" id="ARBA00023163"/>
    </source>
</evidence>
<keyword evidence="11" id="KW-0486">Methionine biosynthesis</keyword>
<dbReference type="RefSeq" id="WP_168876327.1">
    <property type="nucleotide sequence ID" value="NZ_JABAIM010000001.1"/>
</dbReference>
<dbReference type="PROSITE" id="PS50931">
    <property type="entry name" value="HTH_LYSR"/>
    <property type="match status" value="1"/>
</dbReference>
<reference evidence="13 14" key="1">
    <citation type="submission" date="2020-04" db="EMBL/GenBank/DDBJ databases">
        <title>Draft genome of Leeia sp. IMCC25680.</title>
        <authorList>
            <person name="Song J."/>
            <person name="Cho J.-C."/>
        </authorList>
    </citation>
    <scope>NUCLEOTIDE SEQUENCE [LARGE SCALE GENOMIC DNA]</scope>
    <source>
        <strain evidence="13 14">IMCC25680</strain>
    </source>
</reference>
<evidence type="ECO:0000256" key="3">
    <source>
        <dbReference type="ARBA" id="ARBA00019365"/>
    </source>
</evidence>
<dbReference type="GO" id="GO:0005737">
    <property type="term" value="C:cytoplasm"/>
    <property type="evidence" value="ECO:0007669"/>
    <property type="project" value="UniProtKB-SubCell"/>
</dbReference>
<dbReference type="PANTHER" id="PTHR30126">
    <property type="entry name" value="HTH-TYPE TRANSCRIPTIONAL REGULATOR"/>
    <property type="match status" value="1"/>
</dbReference>
<dbReference type="Pfam" id="PF03466">
    <property type="entry name" value="LysR_substrate"/>
    <property type="match status" value="1"/>
</dbReference>
<dbReference type="AlphaFoldDB" id="A0A847S6R0"/>
<keyword evidence="9" id="KW-0010">Activator</keyword>
<feature type="domain" description="HTH lysR-type" evidence="12">
    <location>
        <begin position="2"/>
        <end position="59"/>
    </location>
</feature>
<dbReference type="GO" id="GO:0009086">
    <property type="term" value="P:methionine biosynthetic process"/>
    <property type="evidence" value="ECO:0007669"/>
    <property type="project" value="UniProtKB-KW"/>
</dbReference>
<dbReference type="Gene3D" id="3.40.190.10">
    <property type="entry name" value="Periplasmic binding protein-like II"/>
    <property type="match status" value="2"/>
</dbReference>
<evidence type="ECO:0000256" key="5">
    <source>
        <dbReference type="ARBA" id="ARBA00022491"/>
    </source>
</evidence>
<evidence type="ECO:0000256" key="7">
    <source>
        <dbReference type="ARBA" id="ARBA00023015"/>
    </source>
</evidence>
<keyword evidence="5" id="KW-0678">Repressor</keyword>
<comment type="similarity">
    <text evidence="2">Belongs to the LysR transcriptional regulatory family.</text>
</comment>
<protein>
    <recommendedName>
        <fullName evidence="3">HTH-type transcriptional regulator MetR</fullName>
    </recommendedName>
</protein>
<evidence type="ECO:0000256" key="6">
    <source>
        <dbReference type="ARBA" id="ARBA00022605"/>
    </source>
</evidence>
<dbReference type="CDD" id="cd08441">
    <property type="entry name" value="PBP2_MetR"/>
    <property type="match status" value="1"/>
</dbReference>
<evidence type="ECO:0000313" key="13">
    <source>
        <dbReference type="EMBL" id="NLR74737.1"/>
    </source>
</evidence>
<keyword evidence="14" id="KW-1185">Reference proteome</keyword>
<dbReference type="InterPro" id="IPR036388">
    <property type="entry name" value="WH-like_DNA-bd_sf"/>
</dbReference>
<comment type="subcellular location">
    <subcellularLocation>
        <location evidence="1">Cytoplasm</location>
    </subcellularLocation>
</comment>
<organism evidence="13 14">
    <name type="scientific">Leeia aquatica</name>
    <dbReference type="NCBI Taxonomy" id="2725557"/>
    <lineage>
        <taxon>Bacteria</taxon>
        <taxon>Pseudomonadati</taxon>
        <taxon>Pseudomonadota</taxon>
        <taxon>Betaproteobacteria</taxon>
        <taxon>Neisseriales</taxon>
        <taxon>Leeiaceae</taxon>
        <taxon>Leeia</taxon>
    </lineage>
</organism>
<dbReference type="InterPro" id="IPR000847">
    <property type="entry name" value="LysR_HTH_N"/>
</dbReference>
<keyword evidence="7" id="KW-0805">Transcription regulation</keyword>
<sequence length="305" mass="34131">MIDHKHLRLLHALARTGTLSAAAKTLFLTQSALSHQILALEEHYGLKLFERKSQPIKFTPAGLRLLQLAEQVLDLTQTAERDLARLASGDAGDLRIAVECHTCFDWLMPAMDQLREHWPEIEQDILSGFHTDPVNLLVDGKADLAIVTETPARPGIHYHPLFRFEIVGLVGRRHALAGTERLQGSDFAADTLITYAVPEELIDLIQQVLKPAGLHAQRRTTESTVAILQLVASRRGLAALPNWSVQPYVDRGYVLAKRIGEHGLWRTLYAATWHSFGEQAYVQDFLRIIRDHSLSTLPGIELAED</sequence>
<gene>
    <name evidence="13" type="ORF">HF682_06140</name>
</gene>
<dbReference type="InterPro" id="IPR037406">
    <property type="entry name" value="MetR_PBP2"/>
</dbReference>
<evidence type="ECO:0000256" key="2">
    <source>
        <dbReference type="ARBA" id="ARBA00009437"/>
    </source>
</evidence>
<comment type="caution">
    <text evidence="13">The sequence shown here is derived from an EMBL/GenBank/DDBJ whole genome shotgun (WGS) entry which is preliminary data.</text>
</comment>
<evidence type="ECO:0000256" key="11">
    <source>
        <dbReference type="ARBA" id="ARBA00023167"/>
    </source>
</evidence>
<keyword evidence="8" id="KW-0238">DNA-binding</keyword>
<keyword evidence="10" id="KW-0804">Transcription</keyword>
<dbReference type="EMBL" id="JABAIM010000001">
    <property type="protein sequence ID" value="NLR74737.1"/>
    <property type="molecule type" value="Genomic_DNA"/>
</dbReference>
<evidence type="ECO:0000256" key="1">
    <source>
        <dbReference type="ARBA" id="ARBA00004496"/>
    </source>
</evidence>
<evidence type="ECO:0000256" key="9">
    <source>
        <dbReference type="ARBA" id="ARBA00023159"/>
    </source>
</evidence>
<dbReference type="SUPFAM" id="SSF53850">
    <property type="entry name" value="Periplasmic binding protein-like II"/>
    <property type="match status" value="1"/>
</dbReference>
<accession>A0A847S6R0</accession>
<keyword evidence="4" id="KW-0963">Cytoplasm</keyword>
<proteinExistence type="inferred from homology"/>
<keyword evidence="6" id="KW-0028">Amino-acid biosynthesis</keyword>
<dbReference type="PANTHER" id="PTHR30126:SF25">
    <property type="entry name" value="HTH-TYPE TRANSCRIPTIONAL REGULATOR METR"/>
    <property type="match status" value="1"/>
</dbReference>
<evidence type="ECO:0000313" key="14">
    <source>
        <dbReference type="Proteomes" id="UP000587991"/>
    </source>
</evidence>
<dbReference type="GO" id="GO:0003700">
    <property type="term" value="F:DNA-binding transcription factor activity"/>
    <property type="evidence" value="ECO:0007669"/>
    <property type="project" value="InterPro"/>
</dbReference>
<evidence type="ECO:0000259" key="12">
    <source>
        <dbReference type="PROSITE" id="PS50931"/>
    </source>
</evidence>